<reference evidence="1" key="1">
    <citation type="submission" date="2021-01" db="EMBL/GenBank/DDBJ databases">
        <title>Whole genome shotgun sequence of Virgisporangium aliadipatigenens NBRC 105644.</title>
        <authorList>
            <person name="Komaki H."/>
            <person name="Tamura T."/>
        </authorList>
    </citation>
    <scope>NUCLEOTIDE SEQUENCE</scope>
    <source>
        <strain evidence="1">NBRC 105644</strain>
    </source>
</reference>
<dbReference type="RefSeq" id="WP_203897639.1">
    <property type="nucleotide sequence ID" value="NZ_BOPF01000003.1"/>
</dbReference>
<accession>A0A8J3YF81</accession>
<protein>
    <submittedName>
        <fullName evidence="1">Uncharacterized protein</fullName>
    </submittedName>
</protein>
<dbReference type="Proteomes" id="UP000619260">
    <property type="component" value="Unassembled WGS sequence"/>
</dbReference>
<organism evidence="1 2">
    <name type="scientific">Virgisporangium aliadipatigenens</name>
    <dbReference type="NCBI Taxonomy" id="741659"/>
    <lineage>
        <taxon>Bacteria</taxon>
        <taxon>Bacillati</taxon>
        <taxon>Actinomycetota</taxon>
        <taxon>Actinomycetes</taxon>
        <taxon>Micromonosporales</taxon>
        <taxon>Micromonosporaceae</taxon>
        <taxon>Virgisporangium</taxon>
    </lineage>
</organism>
<dbReference type="AlphaFoldDB" id="A0A8J3YF81"/>
<gene>
    <name evidence="1" type="ORF">Val02_09400</name>
</gene>
<sequence>MFRNLVSPPGGSPDEGRVLDLLEAEPERVGQAIDFWWLQGRRPAAFGPVGRASLMWDHLIYAYMIENTRIFEIVQRVVADFRSGERLGIPQRAQTYRWLETTEELFYKDASPFLPRAQVSRIRPDIRANRRNAYYRMFGMDLNHGADTGPYPYERPAAANRGFIPALEEFLRLVWVGIENAGNTAGANPTDDAGLADLGLRLRDMLMTRRGGLAATLSREEFDYVATMSWLHLTVLFDTPVVMDLQAGAASPEERLRAMGERVGLPAHAQSHSYFILASALSTLFRMIEAGWFTDTTTVPGLYLTVPVRNMMTTIVTQWSLATGRDLKASTVVLTRRGGDPAPPPALSAGASIQPLDPAASVLPVGRPTTVLRRTP</sequence>
<name>A0A8J3YF81_9ACTN</name>
<evidence type="ECO:0000313" key="1">
    <source>
        <dbReference type="EMBL" id="GIJ44054.1"/>
    </source>
</evidence>
<comment type="caution">
    <text evidence="1">The sequence shown here is derived from an EMBL/GenBank/DDBJ whole genome shotgun (WGS) entry which is preliminary data.</text>
</comment>
<dbReference type="EMBL" id="BOPF01000003">
    <property type="protein sequence ID" value="GIJ44054.1"/>
    <property type="molecule type" value="Genomic_DNA"/>
</dbReference>
<proteinExistence type="predicted"/>
<evidence type="ECO:0000313" key="2">
    <source>
        <dbReference type="Proteomes" id="UP000619260"/>
    </source>
</evidence>
<keyword evidence="2" id="KW-1185">Reference proteome</keyword>